<keyword evidence="1" id="KW-0732">Signal</keyword>
<name>A0A6B0UDL1_IXORI</name>
<protein>
    <submittedName>
        <fullName evidence="2">Putative secreted protein</fullName>
    </submittedName>
</protein>
<feature type="signal peptide" evidence="1">
    <location>
        <begin position="1"/>
        <end position="20"/>
    </location>
</feature>
<evidence type="ECO:0000313" key="2">
    <source>
        <dbReference type="EMBL" id="MXU84403.1"/>
    </source>
</evidence>
<organism evidence="2">
    <name type="scientific">Ixodes ricinus</name>
    <name type="common">Common tick</name>
    <name type="synonym">Acarus ricinus</name>
    <dbReference type="NCBI Taxonomy" id="34613"/>
    <lineage>
        <taxon>Eukaryota</taxon>
        <taxon>Metazoa</taxon>
        <taxon>Ecdysozoa</taxon>
        <taxon>Arthropoda</taxon>
        <taxon>Chelicerata</taxon>
        <taxon>Arachnida</taxon>
        <taxon>Acari</taxon>
        <taxon>Parasitiformes</taxon>
        <taxon>Ixodida</taxon>
        <taxon>Ixodoidea</taxon>
        <taxon>Ixodidae</taxon>
        <taxon>Ixodinae</taxon>
        <taxon>Ixodes</taxon>
    </lineage>
</organism>
<reference evidence="2" key="1">
    <citation type="submission" date="2019-12" db="EMBL/GenBank/DDBJ databases">
        <title>An insight into the sialome of adult female Ixodes ricinus ticks feeding for 6 days.</title>
        <authorList>
            <person name="Perner J."/>
            <person name="Ribeiro J.M.C."/>
        </authorList>
    </citation>
    <scope>NUCLEOTIDE SEQUENCE</scope>
    <source>
        <strain evidence="2">Semi-engorged</strain>
        <tissue evidence="2">Salivary glands</tissue>
    </source>
</reference>
<sequence length="80" mass="8795">MLFLLSWCVFLSSVARMCEARVTAKCLGEGFQSPFGLGLWRNARDFLAVAHPDSMCLVPHGKRCSSAQCAKRKPCLSTVC</sequence>
<proteinExistence type="predicted"/>
<evidence type="ECO:0000256" key="1">
    <source>
        <dbReference type="SAM" id="SignalP"/>
    </source>
</evidence>
<dbReference type="AlphaFoldDB" id="A0A6B0UDL1"/>
<dbReference type="EMBL" id="GIFC01002320">
    <property type="protein sequence ID" value="MXU84403.1"/>
    <property type="molecule type" value="Transcribed_RNA"/>
</dbReference>
<accession>A0A6B0UDL1</accession>
<feature type="chain" id="PRO_5025422498" evidence="1">
    <location>
        <begin position="21"/>
        <end position="80"/>
    </location>
</feature>